<comment type="caution">
    <text evidence="9">The sequence shown here is derived from an EMBL/GenBank/DDBJ whole genome shotgun (WGS) entry which is preliminary data.</text>
</comment>
<reference evidence="9 10" key="1">
    <citation type="submission" date="2018-11" db="EMBL/GenBank/DDBJ databases">
        <title>Genome sequence of Saitozyma podzolica DSM 27192.</title>
        <authorList>
            <person name="Aliyu H."/>
            <person name="Gorte O."/>
            <person name="Ochsenreither K."/>
        </authorList>
    </citation>
    <scope>NUCLEOTIDE SEQUENCE [LARGE SCALE GENOMIC DNA]</scope>
    <source>
        <strain evidence="9 10">DSM 27192</strain>
    </source>
</reference>
<dbReference type="Proteomes" id="UP000279259">
    <property type="component" value="Unassembled WGS sequence"/>
</dbReference>
<dbReference type="EC" id="3.2.1.21" evidence="3"/>
<dbReference type="SUPFAM" id="SSF52279">
    <property type="entry name" value="Beta-D-glucan exohydrolase, C-terminal domain"/>
    <property type="match status" value="1"/>
</dbReference>
<evidence type="ECO:0000256" key="3">
    <source>
        <dbReference type="ARBA" id="ARBA00012744"/>
    </source>
</evidence>
<keyword evidence="10" id="KW-1185">Reference proteome</keyword>
<keyword evidence="6" id="KW-0326">Glycosidase</keyword>
<feature type="region of interest" description="Disordered" evidence="7">
    <location>
        <begin position="74"/>
        <end position="98"/>
    </location>
</feature>
<keyword evidence="5" id="KW-0378">Hydrolase</keyword>
<organism evidence="9 10">
    <name type="scientific">Saitozyma podzolica</name>
    <dbReference type="NCBI Taxonomy" id="1890683"/>
    <lineage>
        <taxon>Eukaryota</taxon>
        <taxon>Fungi</taxon>
        <taxon>Dikarya</taxon>
        <taxon>Basidiomycota</taxon>
        <taxon>Agaricomycotina</taxon>
        <taxon>Tremellomycetes</taxon>
        <taxon>Tremellales</taxon>
        <taxon>Trimorphomycetaceae</taxon>
        <taxon>Saitozyma</taxon>
    </lineage>
</organism>
<feature type="region of interest" description="Disordered" evidence="7">
    <location>
        <begin position="141"/>
        <end position="226"/>
    </location>
</feature>
<evidence type="ECO:0000259" key="8">
    <source>
        <dbReference type="Pfam" id="PF00933"/>
    </source>
</evidence>
<proteinExistence type="inferred from homology"/>
<evidence type="ECO:0000256" key="5">
    <source>
        <dbReference type="ARBA" id="ARBA00022801"/>
    </source>
</evidence>
<dbReference type="InterPro" id="IPR036962">
    <property type="entry name" value="Glyco_hydro_3_N_sf"/>
</dbReference>
<dbReference type="PANTHER" id="PTHR30620">
    <property type="entry name" value="PERIPLASMIC BETA-GLUCOSIDASE-RELATED"/>
    <property type="match status" value="1"/>
</dbReference>
<dbReference type="GO" id="GO:0009251">
    <property type="term" value="P:glucan catabolic process"/>
    <property type="evidence" value="ECO:0007669"/>
    <property type="project" value="TreeGrafter"/>
</dbReference>
<protein>
    <recommendedName>
        <fullName evidence="3">beta-glucosidase</fullName>
        <ecNumber evidence="3">3.2.1.21</ecNumber>
    </recommendedName>
</protein>
<evidence type="ECO:0000256" key="1">
    <source>
        <dbReference type="ARBA" id="ARBA00000448"/>
    </source>
</evidence>
<feature type="compositionally biased region" description="Polar residues" evidence="7">
    <location>
        <begin position="146"/>
        <end position="165"/>
    </location>
</feature>
<dbReference type="CDD" id="cd12148">
    <property type="entry name" value="fungal_TF_MHR"/>
    <property type="match status" value="1"/>
</dbReference>
<evidence type="ECO:0000313" key="10">
    <source>
        <dbReference type="Proteomes" id="UP000279259"/>
    </source>
</evidence>
<dbReference type="InterPro" id="IPR051915">
    <property type="entry name" value="Cellulose_Degrad_GH3"/>
</dbReference>
<dbReference type="STRING" id="1890683.A0A427YX41"/>
<feature type="region of interest" description="Disordered" evidence="7">
    <location>
        <begin position="1"/>
        <end position="23"/>
    </location>
</feature>
<keyword evidence="4" id="KW-0732">Signal</keyword>
<dbReference type="Gene3D" id="3.40.50.1700">
    <property type="entry name" value="Glycoside hydrolase family 3 C-terminal domain"/>
    <property type="match status" value="1"/>
</dbReference>
<sequence length="1518" mass="165585">MQRSTDLMEASSSPASLGSKLRPRTAYAQWPAEAVGIDVPSRSDACPLMEMSVRAPNVAVAAGSAWIVTTRAKNAAGGGSSAGRSSPTSGRRNHAAATTVTEPSLVLAAEANAVTLFTEVPIDDPESWLLDYSASGVTRNVGLTRDPSTTASNGSPHTNVQTTGTHGALGHLPSPTSVTHHLEPHLGAEDSRPPSPRGASTLATRHLPEDVPSAREGQVPRTSEDAPASPIWLGIVTEVEASFMTRMSEISHLFDAHYHTFERLRASSMLLSAVLGVAARFRRPDLARQLLEHTDRLLFRNFGEGQITLAMVQTLLVTVHWKHPDDRSAYMRLGLAFRAACQLQLGSTIGQPLPSDETSARALLNAERTWLTLFGYEMAYSALFRLPSCFDRSLRPPASVARDWLQKHRHLHLPGDVHLVITVHEVLQSGGIPVFNDMEHLESFEPEAERKIATTIAEWLQDPRVTGLHRIVALYTRHSLSLSFRLREVKADPTQSNRESFLACIENCRHLIGELSKLGHLPYLSDVSMVSVILPGYALFQLRHAFSPDELERVQTILRDFASLALDGGDTYPGHPLTYVVRAYERLQKVFRRTRSTGVSAVVAPTSSVNDLFAVQPGDLNQDWTGIELPEQNAFWDFLKGSCTCALGCAVGQAYLPPALPVFGDLSAVGYMYGPDAGQRMIDEQMYISSTMRRTGSEKLSITELSTTGSALSGPQMTVFPYEDSSLAASQRAADLIKRLSLRDKVALMFQTIASPVPLDAENNFVPSLGSMRSQIEKGLTHFNLHGSEDTAKVMAERYNELQRFALSVNAKIPITLSSDPRHAFSHNPLASMFAGCFSQWPESLGMVAIADEAVMQEYADIVRQEYVAVGLRAALHSQVDLATQYLWSRISGGMGEDADLASRLVTAFVRGLQGQRLGPTSVSGCVKHFPGGGPQRDGYDCHMSWGQEQDYPGDQFEYHLKPFRAAVDAGVRAVMPSYGKPMDTKFEEVAMAFNKGIIQGVLRDDMDFKGVVLSDWCILQGFPEAGEDALVPKAWGVEHLSLEDRIIKALDAGVDQFGGETCVDTLLELVESGKVSEDRIDRSAEVLLHDKFSLGLFDDPFVDVNKAATIVGSKSFVEAGLKAQAASLVLLLNKSVDTRPILPLSQGIKVFTEGFESFPKSFAGLAATPFEADVIIVRMQAPFESMGQGALAQAFHHGSLEFKPEQLEHIAELATHAPVIIDLYCDRPAVLASLVDSASAIICNFGVREDVLCSVLFGDSAPKGKMPFDMPRTYAAVLAKKLDTPFDSLDPIFSGMSSCHQDLRDCAIRFEDLRRAVVEWTVEQGEAIPYQDSIELLQEVTRIVNAASESVEMISLLEGTFAEQVLQTLTTMLADDGWCEHHRRSLEDLQSATDPVETVGAVTFISIEGALALALGAGAVAVASRWSRERAGAAHGERGETHRQALNGSRTRLGLGRSLKLILIRGIDFPRVWYRLCTRLGQRPGGTKESGQVRLAFHMSANLEPTNLNILVLVSSD</sequence>
<evidence type="ECO:0000256" key="7">
    <source>
        <dbReference type="SAM" id="MobiDB-lite"/>
    </source>
</evidence>
<evidence type="ECO:0000256" key="2">
    <source>
        <dbReference type="ARBA" id="ARBA00005336"/>
    </source>
</evidence>
<accession>A0A427YX41</accession>
<dbReference type="PANTHER" id="PTHR30620:SF16">
    <property type="entry name" value="LYSOSOMAL BETA GLUCOSIDASE"/>
    <property type="match status" value="1"/>
</dbReference>
<evidence type="ECO:0000313" key="9">
    <source>
        <dbReference type="EMBL" id="RSH95642.1"/>
    </source>
</evidence>
<comment type="similarity">
    <text evidence="2">Belongs to the glycosyl hydrolase 3 family.</text>
</comment>
<comment type="catalytic activity">
    <reaction evidence="1">
        <text>Hydrolysis of terminal, non-reducing beta-D-glucosyl residues with release of beta-D-glucose.</text>
        <dbReference type="EC" id="3.2.1.21"/>
    </reaction>
</comment>
<dbReference type="EMBL" id="RSCD01000001">
    <property type="protein sequence ID" value="RSH95642.1"/>
    <property type="molecule type" value="Genomic_DNA"/>
</dbReference>
<dbReference type="OrthoDB" id="2123594at2759"/>
<dbReference type="InterPro" id="IPR036881">
    <property type="entry name" value="Glyco_hydro_3_C_sf"/>
</dbReference>
<feature type="domain" description="Glycoside hydrolase family 3 N-terminal" evidence="8">
    <location>
        <begin position="798"/>
        <end position="1087"/>
    </location>
</feature>
<feature type="compositionally biased region" description="Polar residues" evidence="7">
    <location>
        <begin position="1"/>
        <end position="16"/>
    </location>
</feature>
<dbReference type="Pfam" id="PF00933">
    <property type="entry name" value="Glyco_hydro_3"/>
    <property type="match status" value="1"/>
</dbReference>
<dbReference type="GO" id="GO:0008422">
    <property type="term" value="F:beta-glucosidase activity"/>
    <property type="evidence" value="ECO:0007669"/>
    <property type="project" value="UniProtKB-EC"/>
</dbReference>
<name>A0A427YX41_9TREE</name>
<dbReference type="Gene3D" id="3.20.20.300">
    <property type="entry name" value="Glycoside hydrolase, family 3, N-terminal domain"/>
    <property type="match status" value="1"/>
</dbReference>
<dbReference type="InterPro" id="IPR017853">
    <property type="entry name" value="GH"/>
</dbReference>
<feature type="compositionally biased region" description="Basic and acidic residues" evidence="7">
    <location>
        <begin position="180"/>
        <end position="192"/>
    </location>
</feature>
<evidence type="ECO:0000256" key="6">
    <source>
        <dbReference type="ARBA" id="ARBA00023295"/>
    </source>
</evidence>
<dbReference type="SUPFAM" id="SSF51445">
    <property type="entry name" value="(Trans)glycosidases"/>
    <property type="match status" value="1"/>
</dbReference>
<dbReference type="InterPro" id="IPR001764">
    <property type="entry name" value="Glyco_hydro_3_N"/>
</dbReference>
<evidence type="ECO:0000256" key="4">
    <source>
        <dbReference type="ARBA" id="ARBA00022729"/>
    </source>
</evidence>
<gene>
    <name evidence="9" type="ORF">EHS25_000734</name>
</gene>